<keyword evidence="2" id="KW-1185">Reference proteome</keyword>
<sequence>MAKVRPTKKKLKQIVLDTRQQRLKDVIKRKVAADEEFMKDFWESFDPEFKNLKALWEASTERTKKHNAM</sequence>
<comment type="caution">
    <text evidence="1">The sequence shown here is derived from an EMBL/GenBank/DDBJ whole genome shotgun (WGS) entry which is preliminary data.</text>
</comment>
<evidence type="ECO:0000313" key="2">
    <source>
        <dbReference type="Proteomes" id="UP000190064"/>
    </source>
</evidence>
<reference evidence="1" key="1">
    <citation type="submission" date="2017-02" db="EMBL/GenBank/DDBJ databases">
        <title>Draft Genome Sequence of the Salt Water Bacterium Oceanospirillum linum ATCC 11336.</title>
        <authorList>
            <person name="Trachtenberg A.M."/>
            <person name="Carney J.G."/>
            <person name="Linnane J.D."/>
            <person name="Rheaume B.A."/>
            <person name="Pitts N.L."/>
            <person name="Mykles D.L."/>
            <person name="Maclea K.S."/>
        </authorList>
    </citation>
    <scope>NUCLEOTIDE SEQUENCE [LARGE SCALE GENOMIC DNA]</scope>
    <source>
        <strain evidence="1">ATCC 11336</strain>
    </source>
</reference>
<proteinExistence type="predicted"/>
<evidence type="ECO:0000313" key="1">
    <source>
        <dbReference type="EMBL" id="OOV74347.1"/>
    </source>
</evidence>
<accession>A0A1T1GA28</accession>
<gene>
    <name evidence="1" type="ORF">BTA35_0217605</name>
</gene>
<protein>
    <submittedName>
        <fullName evidence="1">Uncharacterized protein</fullName>
    </submittedName>
</protein>
<dbReference type="AlphaFoldDB" id="A0A1T1GA28"/>
<organism evidence="1 2">
    <name type="scientific">Oceanospirillum linum</name>
    <dbReference type="NCBI Taxonomy" id="966"/>
    <lineage>
        <taxon>Bacteria</taxon>
        <taxon>Pseudomonadati</taxon>
        <taxon>Pseudomonadota</taxon>
        <taxon>Gammaproteobacteria</taxon>
        <taxon>Oceanospirillales</taxon>
        <taxon>Oceanospirillaceae</taxon>
        <taxon>Oceanospirillum</taxon>
    </lineage>
</organism>
<name>A0A1T1GA28_OCELI</name>
<feature type="non-terminal residue" evidence="1">
    <location>
        <position position="69"/>
    </location>
</feature>
<dbReference type="RefSeq" id="WP_139363775.1">
    <property type="nucleotide sequence ID" value="NZ_MTSD02000265.1"/>
</dbReference>
<dbReference type="EMBL" id="MTSD02000265">
    <property type="protein sequence ID" value="OOV74347.1"/>
    <property type="molecule type" value="Genomic_DNA"/>
</dbReference>
<dbReference type="Proteomes" id="UP000190064">
    <property type="component" value="Unassembled WGS sequence"/>
</dbReference>